<dbReference type="GO" id="GO:0005886">
    <property type="term" value="C:plasma membrane"/>
    <property type="evidence" value="ECO:0007669"/>
    <property type="project" value="UniProtKB-SubCell"/>
</dbReference>
<dbReference type="InterPro" id="IPR004776">
    <property type="entry name" value="Mem_transp_PIN-like"/>
</dbReference>
<comment type="caution">
    <text evidence="9">The sequence shown here is derived from an EMBL/GenBank/DDBJ whole genome shotgun (WGS) entry which is preliminary data.</text>
</comment>
<feature type="transmembrane region" description="Helical" evidence="8">
    <location>
        <begin position="38"/>
        <end position="55"/>
    </location>
</feature>
<evidence type="ECO:0000313" key="9">
    <source>
        <dbReference type="EMBL" id="MZI94374.1"/>
    </source>
</evidence>
<evidence type="ECO:0000256" key="6">
    <source>
        <dbReference type="ARBA" id="ARBA00022989"/>
    </source>
</evidence>
<feature type="transmembrane region" description="Helical" evidence="8">
    <location>
        <begin position="61"/>
        <end position="84"/>
    </location>
</feature>
<gene>
    <name evidence="9" type="ORF">F9817_14345</name>
</gene>
<keyword evidence="4" id="KW-1003">Cell membrane</keyword>
<keyword evidence="7 8" id="KW-0472">Membrane</keyword>
<evidence type="ECO:0000256" key="8">
    <source>
        <dbReference type="SAM" id="Phobius"/>
    </source>
</evidence>
<proteinExistence type="inferred from homology"/>
<dbReference type="Proteomes" id="UP000462621">
    <property type="component" value="Unassembled WGS sequence"/>
</dbReference>
<dbReference type="PANTHER" id="PTHR36838">
    <property type="entry name" value="AUXIN EFFLUX CARRIER FAMILY PROTEIN"/>
    <property type="match status" value="1"/>
</dbReference>
<dbReference type="AlphaFoldDB" id="A0A7X4RVQ6"/>
<keyword evidence="5 8" id="KW-0812">Transmembrane</keyword>
<evidence type="ECO:0000313" key="10">
    <source>
        <dbReference type="Proteomes" id="UP000462621"/>
    </source>
</evidence>
<comment type="subcellular location">
    <subcellularLocation>
        <location evidence="1">Cell membrane</location>
        <topology evidence="1">Multi-pass membrane protein</topology>
    </subcellularLocation>
</comment>
<keyword evidence="3" id="KW-0813">Transport</keyword>
<feature type="transmembrane region" description="Helical" evidence="8">
    <location>
        <begin position="207"/>
        <end position="230"/>
    </location>
</feature>
<evidence type="ECO:0000256" key="7">
    <source>
        <dbReference type="ARBA" id="ARBA00023136"/>
    </source>
</evidence>
<sequence>MFSQVIAILFPVMALAVVGYLLAVWFKPDFRPLNKMNLVAFTPALVFSSLLHMKLDMSQLPLIGASLIAVLLPGLLMIPICHWGNWQYKTWAPLHMFRNSGNLAIPIFTYTFGPQAMPAAVMLMVVSTCLQVSVGQSILKKSASVAQVFVSPLFLSAVLAIAINLSGVTVWEPLYQASDLLGQACIPIMLLSLGSQMTNMQLSGLKIGIISTLQSLATGFVAFALIYWLIPLPAMQMQMMVLFTMLPPAVMNYLFAEQCQVEPTKVASMVLFGNFFAIVTLPALLVFAFSLPNS</sequence>
<evidence type="ECO:0000256" key="2">
    <source>
        <dbReference type="ARBA" id="ARBA00010145"/>
    </source>
</evidence>
<dbReference type="Gene3D" id="1.20.1530.20">
    <property type="match status" value="1"/>
</dbReference>
<dbReference type="InterPro" id="IPR038770">
    <property type="entry name" value="Na+/solute_symporter_sf"/>
</dbReference>
<reference evidence="9 10" key="1">
    <citation type="submission" date="2019-10" db="EMBL/GenBank/DDBJ databases">
        <title>Vibrio sp. nov. isolated from a shrimp pond.</title>
        <authorList>
            <person name="Gomez-Gil B."/>
            <person name="Enciso-Ibarra J."/>
            <person name="Enciso-Ibarra K."/>
            <person name="Bolan-Mejia C."/>
        </authorList>
    </citation>
    <scope>NUCLEOTIDE SEQUENCE [LARGE SCALE GENOMIC DNA]</scope>
    <source>
        <strain evidence="9 10">CAIM 722</strain>
    </source>
</reference>
<feature type="transmembrane region" description="Helical" evidence="8">
    <location>
        <begin position="6"/>
        <end position="26"/>
    </location>
</feature>
<feature type="transmembrane region" description="Helical" evidence="8">
    <location>
        <begin position="267"/>
        <end position="291"/>
    </location>
</feature>
<evidence type="ECO:0000256" key="1">
    <source>
        <dbReference type="ARBA" id="ARBA00004651"/>
    </source>
</evidence>
<dbReference type="EMBL" id="WEKT01000028">
    <property type="protein sequence ID" value="MZI94374.1"/>
    <property type="molecule type" value="Genomic_DNA"/>
</dbReference>
<feature type="transmembrane region" description="Helical" evidence="8">
    <location>
        <begin position="146"/>
        <end position="168"/>
    </location>
</feature>
<keyword evidence="10" id="KW-1185">Reference proteome</keyword>
<feature type="transmembrane region" description="Helical" evidence="8">
    <location>
        <begin position="236"/>
        <end position="255"/>
    </location>
</feature>
<accession>A0A7X4RVQ6</accession>
<evidence type="ECO:0000256" key="4">
    <source>
        <dbReference type="ARBA" id="ARBA00022475"/>
    </source>
</evidence>
<dbReference type="GO" id="GO:0055085">
    <property type="term" value="P:transmembrane transport"/>
    <property type="evidence" value="ECO:0007669"/>
    <property type="project" value="InterPro"/>
</dbReference>
<protein>
    <submittedName>
        <fullName evidence="9">AEC family transporter</fullName>
    </submittedName>
</protein>
<organism evidence="9 10">
    <name type="scientific">Vibrio eleionomae</name>
    <dbReference type="NCBI Taxonomy" id="2653505"/>
    <lineage>
        <taxon>Bacteria</taxon>
        <taxon>Pseudomonadati</taxon>
        <taxon>Pseudomonadota</taxon>
        <taxon>Gammaproteobacteria</taxon>
        <taxon>Vibrionales</taxon>
        <taxon>Vibrionaceae</taxon>
        <taxon>Vibrio</taxon>
    </lineage>
</organism>
<evidence type="ECO:0000256" key="3">
    <source>
        <dbReference type="ARBA" id="ARBA00022448"/>
    </source>
</evidence>
<comment type="similarity">
    <text evidence="2">Belongs to the auxin efflux carrier (TC 2.A.69) family.</text>
</comment>
<keyword evidence="6 8" id="KW-1133">Transmembrane helix</keyword>
<name>A0A7X4RVQ6_9VIBR</name>
<dbReference type="Pfam" id="PF03547">
    <property type="entry name" value="Mem_trans"/>
    <property type="match status" value="1"/>
</dbReference>
<dbReference type="RefSeq" id="WP_161156734.1">
    <property type="nucleotide sequence ID" value="NZ_WEKT01000028.1"/>
</dbReference>
<dbReference type="PANTHER" id="PTHR36838:SF1">
    <property type="entry name" value="SLR1864 PROTEIN"/>
    <property type="match status" value="1"/>
</dbReference>
<evidence type="ECO:0000256" key="5">
    <source>
        <dbReference type="ARBA" id="ARBA00022692"/>
    </source>
</evidence>